<dbReference type="AlphaFoldDB" id="A0A5B8MGH2"/>
<sequence>MRGTRGLARAGGLARTLPRGRTGSRSTGVVVSRRSNTYDEMFATTEADQGAYLALGVSVCYRKDEEGKLSEIQVIEPINATTLETMSIGAATSFKYVTGVTLGGVLDQDKVSMLPEEYQKAEFCEDFKNRAEICARTWDRPYPQESLMDIVPLGNAKTDWNFDISKHKRVLNLVHEVTDEDNIKQDKSIDVYGRFDDEEEEG</sequence>
<reference evidence="2 3" key="1">
    <citation type="submission" date="2018-07" db="EMBL/GenBank/DDBJ databases">
        <title>The complete nuclear genome of the prasinophyte Chloropicon primus (CCMP1205).</title>
        <authorList>
            <person name="Pombert J.-F."/>
            <person name="Otis C."/>
            <person name="Turmel M."/>
            <person name="Lemieux C."/>
        </authorList>
    </citation>
    <scope>NUCLEOTIDE SEQUENCE [LARGE SCALE GENOMIC DNA]</scope>
    <source>
        <strain evidence="2 3">CCMP1205</strain>
    </source>
</reference>
<name>A0A5B8MGH2_9CHLO</name>
<evidence type="ECO:0000313" key="2">
    <source>
        <dbReference type="EMBL" id="QDZ18765.1"/>
    </source>
</evidence>
<gene>
    <name evidence="2" type="ORF">A3770_02p12830</name>
</gene>
<protein>
    <submittedName>
        <fullName evidence="2">Uncharacterized protein</fullName>
    </submittedName>
</protein>
<evidence type="ECO:0000256" key="1">
    <source>
        <dbReference type="SAM" id="MobiDB-lite"/>
    </source>
</evidence>
<dbReference type="OrthoDB" id="201809at2759"/>
<organism evidence="2 3">
    <name type="scientific">Chloropicon primus</name>
    <dbReference type="NCBI Taxonomy" id="1764295"/>
    <lineage>
        <taxon>Eukaryota</taxon>
        <taxon>Viridiplantae</taxon>
        <taxon>Chlorophyta</taxon>
        <taxon>Chloropicophyceae</taxon>
        <taxon>Chloropicales</taxon>
        <taxon>Chloropicaceae</taxon>
        <taxon>Chloropicon</taxon>
    </lineage>
</organism>
<dbReference type="EMBL" id="CP031035">
    <property type="protein sequence ID" value="QDZ18765.1"/>
    <property type="molecule type" value="Genomic_DNA"/>
</dbReference>
<feature type="region of interest" description="Disordered" evidence="1">
    <location>
        <begin position="1"/>
        <end position="29"/>
    </location>
</feature>
<proteinExistence type="predicted"/>
<dbReference type="Proteomes" id="UP000316726">
    <property type="component" value="Chromosome 2"/>
</dbReference>
<dbReference type="STRING" id="1764295.A0A5B8MGH2"/>
<accession>A0A5B8MGH2</accession>
<keyword evidence="3" id="KW-1185">Reference proteome</keyword>
<evidence type="ECO:0000313" key="3">
    <source>
        <dbReference type="Proteomes" id="UP000316726"/>
    </source>
</evidence>